<protein>
    <submittedName>
        <fullName evidence="3">Putative assembly chaperone of rpl4</fullName>
    </submittedName>
</protein>
<evidence type="ECO:0000313" key="3">
    <source>
        <dbReference type="EMBL" id="RNA35938.1"/>
    </source>
</evidence>
<dbReference type="AlphaFoldDB" id="A0A3M7SK94"/>
<dbReference type="STRING" id="10195.A0A3M7SK94"/>
<gene>
    <name evidence="3" type="ORF">BpHYR1_018778</name>
</gene>
<dbReference type="OrthoDB" id="1914839at2759"/>
<evidence type="ECO:0000313" key="4">
    <source>
        <dbReference type="Proteomes" id="UP000276133"/>
    </source>
</evidence>
<dbReference type="PANTHER" id="PTHR28654">
    <property type="entry name" value="AXIN INTERACTOR, DORSALIZATION-ASSOCIATED PROTEIN"/>
    <property type="match status" value="1"/>
</dbReference>
<keyword evidence="1" id="KW-0802">TPR repeat</keyword>
<accession>A0A3M7SK94</accession>
<keyword evidence="4" id="KW-1185">Reference proteome</keyword>
<feature type="region of interest" description="Disordered" evidence="2">
    <location>
        <begin position="345"/>
        <end position="369"/>
    </location>
</feature>
<proteinExistence type="predicted"/>
<comment type="caution">
    <text evidence="3">The sequence shown here is derived from an EMBL/GenBank/DDBJ whole genome shotgun (WGS) entry which is preliminary data.</text>
</comment>
<dbReference type="PROSITE" id="PS50005">
    <property type="entry name" value="TPR"/>
    <property type="match status" value="2"/>
</dbReference>
<feature type="repeat" description="TPR" evidence="1">
    <location>
        <begin position="24"/>
        <end position="57"/>
    </location>
</feature>
<feature type="repeat" description="TPR" evidence="1">
    <location>
        <begin position="58"/>
        <end position="91"/>
    </location>
</feature>
<dbReference type="PANTHER" id="PTHR28654:SF1">
    <property type="entry name" value="AXIN INTERACTOR, DORSALIZATION-ASSOCIATED PROTEIN"/>
    <property type="match status" value="1"/>
</dbReference>
<feature type="region of interest" description="Disordered" evidence="2">
    <location>
        <begin position="383"/>
        <end position="403"/>
    </location>
</feature>
<evidence type="ECO:0000256" key="2">
    <source>
        <dbReference type="SAM" id="MobiDB-lite"/>
    </source>
</evidence>
<dbReference type="InterPro" id="IPR019734">
    <property type="entry name" value="TPR_rpt"/>
</dbReference>
<dbReference type="CDD" id="cd24142">
    <property type="entry name" value="ACL4-like"/>
    <property type="match status" value="1"/>
</dbReference>
<dbReference type="GO" id="GO:0035091">
    <property type="term" value="F:phosphatidylinositol binding"/>
    <property type="evidence" value="ECO:0007669"/>
    <property type="project" value="TreeGrafter"/>
</dbReference>
<dbReference type="GO" id="GO:0016020">
    <property type="term" value="C:membrane"/>
    <property type="evidence" value="ECO:0007669"/>
    <property type="project" value="TreeGrafter"/>
</dbReference>
<organism evidence="3 4">
    <name type="scientific">Brachionus plicatilis</name>
    <name type="common">Marine rotifer</name>
    <name type="synonym">Brachionus muelleri</name>
    <dbReference type="NCBI Taxonomy" id="10195"/>
    <lineage>
        <taxon>Eukaryota</taxon>
        <taxon>Metazoa</taxon>
        <taxon>Spiralia</taxon>
        <taxon>Gnathifera</taxon>
        <taxon>Rotifera</taxon>
        <taxon>Eurotatoria</taxon>
        <taxon>Monogononta</taxon>
        <taxon>Pseudotrocha</taxon>
        <taxon>Ploima</taxon>
        <taxon>Brachionidae</taxon>
        <taxon>Brachionus</taxon>
    </lineage>
</organism>
<dbReference type="Pfam" id="PF14559">
    <property type="entry name" value="TPR_19"/>
    <property type="match status" value="1"/>
</dbReference>
<name>A0A3M7SK94_BRAPC</name>
<dbReference type="SUPFAM" id="SSF48452">
    <property type="entry name" value="TPR-like"/>
    <property type="match status" value="2"/>
</dbReference>
<evidence type="ECO:0000256" key="1">
    <source>
        <dbReference type="PROSITE-ProRule" id="PRU00339"/>
    </source>
</evidence>
<dbReference type="Proteomes" id="UP000276133">
    <property type="component" value="Unassembled WGS sequence"/>
</dbReference>
<dbReference type="Gene3D" id="1.25.40.10">
    <property type="entry name" value="Tetratricopeptide repeat domain"/>
    <property type="match status" value="2"/>
</dbReference>
<dbReference type="SMART" id="SM00028">
    <property type="entry name" value="TPR"/>
    <property type="match status" value="3"/>
</dbReference>
<sequence>MGKLKRSTAIKTQQKKKSKSKLSVEELLDHAEDFLDQYELEKAFQCAKKALDIDPKNLHALDTMASIQMEMGNVESAKSLYEKLVGLSPDDGFSKYMCLAQLSSGIEAVNFYKKGVELMLIEFNKQSGDTNQPSTSKQDEDNDTNSVTKLDISTAFCSIAELYLTDLCMEEDAENLCKFYLDKSIEYDCTNPETLQLLASYWLSKDEMDQAKKFILDSVENWLPKYLEACECGPLTDPSQAITLSYDSRINTARILTEVEEYDKAVTVLEQLVEEDDEVIYIWYMLGWVNYCKGEDYYSNAKFYLKKADEMISKIKFEQRYLDDALKAHVKELLEKLVNVASDDEADGDKENLNENDDDAYETDEDEQVQDVMDLNANLKVTKDSFKDNKDQNNNVEESMELT</sequence>
<dbReference type="GO" id="GO:0048264">
    <property type="term" value="P:determination of ventral identity"/>
    <property type="evidence" value="ECO:0007669"/>
    <property type="project" value="TreeGrafter"/>
</dbReference>
<reference evidence="3 4" key="1">
    <citation type="journal article" date="2018" name="Sci. Rep.">
        <title>Genomic signatures of local adaptation to the degree of environmental predictability in rotifers.</title>
        <authorList>
            <person name="Franch-Gras L."/>
            <person name="Hahn C."/>
            <person name="Garcia-Roger E.M."/>
            <person name="Carmona M.J."/>
            <person name="Serra M."/>
            <person name="Gomez A."/>
        </authorList>
    </citation>
    <scope>NUCLEOTIDE SEQUENCE [LARGE SCALE GENOMIC DNA]</scope>
    <source>
        <strain evidence="3">HYR1</strain>
    </source>
</reference>
<dbReference type="InterPro" id="IPR011990">
    <property type="entry name" value="TPR-like_helical_dom_sf"/>
</dbReference>
<dbReference type="EMBL" id="REGN01001269">
    <property type="protein sequence ID" value="RNA35938.1"/>
    <property type="molecule type" value="Genomic_DNA"/>
</dbReference>